<organism evidence="2 3">
    <name type="scientific">Bacillus albus</name>
    <dbReference type="NCBI Taxonomy" id="2026189"/>
    <lineage>
        <taxon>Bacteria</taxon>
        <taxon>Bacillati</taxon>
        <taxon>Bacillota</taxon>
        <taxon>Bacilli</taxon>
        <taxon>Bacillales</taxon>
        <taxon>Bacillaceae</taxon>
        <taxon>Bacillus</taxon>
        <taxon>Bacillus cereus group</taxon>
    </lineage>
</organism>
<gene>
    <name evidence="2" type="ORF">BAU25_28435</name>
</gene>
<accession>A0A1J9TNQ8</accession>
<evidence type="ECO:0000313" key="3">
    <source>
        <dbReference type="Proteomes" id="UP000181873"/>
    </source>
</evidence>
<keyword evidence="1" id="KW-0472">Membrane</keyword>
<reference evidence="2 3" key="1">
    <citation type="submission" date="2016-06" db="EMBL/GenBank/DDBJ databases">
        <title>First insights into the genetic diversity and population structure of in the Bacillus cereus group bacteria from diverse marine environments.</title>
        <authorList>
            <person name="Liu Y."/>
            <person name="Lai Q."/>
            <person name="Shao Z."/>
        </authorList>
    </citation>
    <scope>NUCLEOTIDE SEQUENCE [LARGE SCALE GENOMIC DNA]</scope>
    <source>
        <strain evidence="2 3">N35-10-2</strain>
    </source>
</reference>
<sequence>MEINLSLYQVIQVTISVMKIKIGIFMNVKNLIFKIKKITIGNVSNDIKKSSIKRSYLEVK</sequence>
<dbReference type="Proteomes" id="UP000181873">
    <property type="component" value="Unassembled WGS sequence"/>
</dbReference>
<dbReference type="AlphaFoldDB" id="A0A1J9TNQ8"/>
<evidence type="ECO:0000256" key="1">
    <source>
        <dbReference type="SAM" id="Phobius"/>
    </source>
</evidence>
<keyword evidence="1" id="KW-1133">Transmembrane helix</keyword>
<protein>
    <submittedName>
        <fullName evidence="2">Uncharacterized protein</fullName>
    </submittedName>
</protein>
<proteinExistence type="predicted"/>
<name>A0A1J9TNQ8_9BACI</name>
<keyword evidence="1" id="KW-0812">Transmembrane</keyword>
<feature type="transmembrane region" description="Helical" evidence="1">
    <location>
        <begin position="6"/>
        <end position="28"/>
    </location>
</feature>
<dbReference type="EMBL" id="MAOE01000047">
    <property type="protein sequence ID" value="OJD67465.1"/>
    <property type="molecule type" value="Genomic_DNA"/>
</dbReference>
<evidence type="ECO:0000313" key="2">
    <source>
        <dbReference type="EMBL" id="OJD67465.1"/>
    </source>
</evidence>
<comment type="caution">
    <text evidence="2">The sequence shown here is derived from an EMBL/GenBank/DDBJ whole genome shotgun (WGS) entry which is preliminary data.</text>
</comment>